<reference evidence="2" key="3">
    <citation type="submission" date="2015-04" db="UniProtKB">
        <authorList>
            <consortium name="EnsemblPlants"/>
        </authorList>
    </citation>
    <scope>IDENTIFICATION</scope>
</reference>
<dbReference type="Gramene" id="LPERR01G18320.2">
    <property type="protein sequence ID" value="LPERR01G18320.2"/>
    <property type="gene ID" value="LPERR01G18320"/>
</dbReference>
<reference evidence="2 3" key="2">
    <citation type="submission" date="2013-12" db="EMBL/GenBank/DDBJ databases">
        <authorList>
            <person name="Yu Y."/>
            <person name="Lee S."/>
            <person name="de Baynast K."/>
            <person name="Wissotski M."/>
            <person name="Liu L."/>
            <person name="Talag J."/>
            <person name="Goicoechea J."/>
            <person name="Angelova A."/>
            <person name="Jetty R."/>
            <person name="Kudrna D."/>
            <person name="Golser W."/>
            <person name="Rivera L."/>
            <person name="Zhang J."/>
            <person name="Wing R."/>
        </authorList>
    </citation>
    <scope>NUCLEOTIDE SEQUENCE</scope>
</reference>
<protein>
    <submittedName>
        <fullName evidence="2">Uncharacterized protein</fullName>
    </submittedName>
</protein>
<feature type="region of interest" description="Disordered" evidence="1">
    <location>
        <begin position="74"/>
        <end position="100"/>
    </location>
</feature>
<dbReference type="AlphaFoldDB" id="A0A0D9V2I6"/>
<dbReference type="Gramene" id="LPERR01G18320.1">
    <property type="protein sequence ID" value="LPERR01G18320.1"/>
    <property type="gene ID" value="LPERR01G18320"/>
</dbReference>
<organism evidence="2 3">
    <name type="scientific">Leersia perrieri</name>
    <dbReference type="NCBI Taxonomy" id="77586"/>
    <lineage>
        <taxon>Eukaryota</taxon>
        <taxon>Viridiplantae</taxon>
        <taxon>Streptophyta</taxon>
        <taxon>Embryophyta</taxon>
        <taxon>Tracheophyta</taxon>
        <taxon>Spermatophyta</taxon>
        <taxon>Magnoliopsida</taxon>
        <taxon>Liliopsida</taxon>
        <taxon>Poales</taxon>
        <taxon>Poaceae</taxon>
        <taxon>BOP clade</taxon>
        <taxon>Oryzoideae</taxon>
        <taxon>Oryzeae</taxon>
        <taxon>Oryzinae</taxon>
        <taxon>Leersia</taxon>
    </lineage>
</organism>
<evidence type="ECO:0000313" key="2">
    <source>
        <dbReference type="EnsemblPlants" id="LPERR01G18320.1"/>
    </source>
</evidence>
<evidence type="ECO:0000256" key="1">
    <source>
        <dbReference type="SAM" id="MobiDB-lite"/>
    </source>
</evidence>
<keyword evidence="3" id="KW-1185">Reference proteome</keyword>
<reference evidence="2 3" key="1">
    <citation type="submission" date="2012-08" db="EMBL/GenBank/DDBJ databases">
        <title>Oryza genome evolution.</title>
        <authorList>
            <person name="Wing R.A."/>
        </authorList>
    </citation>
    <scope>NUCLEOTIDE SEQUENCE</scope>
</reference>
<dbReference type="EnsemblPlants" id="LPERR01G18320.2">
    <property type="protein sequence ID" value="LPERR01G18320.2"/>
    <property type="gene ID" value="LPERR01G18320"/>
</dbReference>
<sequence>MRGGGGDMPAPEGSDKKFAAATQRLQGRSTQGFGGGVSCDDRGQSAPIFHRWHPAAFAAASSPGEGVLGRVGALEEGRPSSTNGHASDSPTVDLEVPDARNNFRRVGFQIPSMTNTS</sequence>
<proteinExistence type="predicted"/>
<dbReference type="EnsemblPlants" id="LPERR01G18320.1">
    <property type="protein sequence ID" value="LPERR01G18320.1"/>
    <property type="gene ID" value="LPERR01G18320"/>
</dbReference>
<feature type="compositionally biased region" description="Polar residues" evidence="1">
    <location>
        <begin position="79"/>
        <end position="90"/>
    </location>
</feature>
<dbReference type="Proteomes" id="UP000032180">
    <property type="component" value="Chromosome 1"/>
</dbReference>
<dbReference type="HOGENOM" id="CLU_2088297_0_0_1"/>
<name>A0A0D9V2I6_9ORYZ</name>
<evidence type="ECO:0000313" key="3">
    <source>
        <dbReference type="Proteomes" id="UP000032180"/>
    </source>
</evidence>
<feature type="region of interest" description="Disordered" evidence="1">
    <location>
        <begin position="1"/>
        <end position="39"/>
    </location>
</feature>
<accession>A0A0D9V2I6</accession>